<feature type="domain" description="DUF7718" evidence="1">
    <location>
        <begin position="30"/>
        <end position="121"/>
    </location>
</feature>
<sequence>MAAQPEEAPYEPPPVPPAEEATWDIVIAPGEELRVRSRTLRGRMVDFAIMQMTELGWGPWVEVARIDCCHGTVHRHLFTREGGVLKDHQTIRTLSADASPQAIEEAFDTSMEEFLAEWEENIRRWNSGK</sequence>
<comment type="caution">
    <text evidence="2">The sequence shown here is derived from an EMBL/GenBank/DDBJ whole genome shotgun (WGS) entry which is preliminary data.</text>
</comment>
<organism evidence="2 3">
    <name type="scientific">Streptomyces cellulosae</name>
    <dbReference type="NCBI Taxonomy" id="1968"/>
    <lineage>
        <taxon>Bacteria</taxon>
        <taxon>Bacillati</taxon>
        <taxon>Actinomycetota</taxon>
        <taxon>Actinomycetes</taxon>
        <taxon>Kitasatosporales</taxon>
        <taxon>Streptomycetaceae</taxon>
        <taxon>Streptomyces</taxon>
    </lineage>
</organism>
<evidence type="ECO:0000313" key="2">
    <source>
        <dbReference type="EMBL" id="MFE7967522.1"/>
    </source>
</evidence>
<gene>
    <name evidence="2" type="ORF">ACFU0X_31560</name>
</gene>
<evidence type="ECO:0000259" key="1">
    <source>
        <dbReference type="Pfam" id="PF24839"/>
    </source>
</evidence>
<name>A0ABW6JQ29_STRCE</name>
<evidence type="ECO:0000313" key="3">
    <source>
        <dbReference type="Proteomes" id="UP001600650"/>
    </source>
</evidence>
<proteinExistence type="predicted"/>
<dbReference type="InterPro" id="IPR056135">
    <property type="entry name" value="DUF7718"/>
</dbReference>
<protein>
    <recommendedName>
        <fullName evidence="1">DUF7718 domain-containing protein</fullName>
    </recommendedName>
</protein>
<dbReference type="Proteomes" id="UP001600650">
    <property type="component" value="Unassembled WGS sequence"/>
</dbReference>
<reference evidence="2 3" key="1">
    <citation type="submission" date="2024-09" db="EMBL/GenBank/DDBJ databases">
        <title>The Natural Products Discovery Center: Release of the First 8490 Sequenced Strains for Exploring Actinobacteria Biosynthetic Diversity.</title>
        <authorList>
            <person name="Kalkreuter E."/>
            <person name="Kautsar S.A."/>
            <person name="Yang D."/>
            <person name="Bader C.D."/>
            <person name="Teijaro C.N."/>
            <person name="Fluegel L."/>
            <person name="Davis C.M."/>
            <person name="Simpson J.R."/>
            <person name="Lauterbach L."/>
            <person name="Steele A.D."/>
            <person name="Gui C."/>
            <person name="Meng S."/>
            <person name="Li G."/>
            <person name="Viehrig K."/>
            <person name="Ye F."/>
            <person name="Su P."/>
            <person name="Kiefer A.F."/>
            <person name="Nichols A."/>
            <person name="Cepeda A.J."/>
            <person name="Yan W."/>
            <person name="Fan B."/>
            <person name="Jiang Y."/>
            <person name="Adhikari A."/>
            <person name="Zheng C.-J."/>
            <person name="Schuster L."/>
            <person name="Cowan T.M."/>
            <person name="Smanski M.J."/>
            <person name="Chevrette M.G."/>
            <person name="De Carvalho L.P.S."/>
            <person name="Shen B."/>
        </authorList>
    </citation>
    <scope>NUCLEOTIDE SEQUENCE [LARGE SCALE GENOMIC DNA]</scope>
    <source>
        <strain evidence="2 3">NPDC057399</strain>
    </source>
</reference>
<accession>A0ABW6JQ29</accession>
<dbReference type="Pfam" id="PF24839">
    <property type="entry name" value="DUF7718"/>
    <property type="match status" value="1"/>
</dbReference>
<dbReference type="EMBL" id="JBHVBU010000156">
    <property type="protein sequence ID" value="MFE7967522.1"/>
    <property type="molecule type" value="Genomic_DNA"/>
</dbReference>
<dbReference type="RefSeq" id="WP_381728659.1">
    <property type="nucleotide sequence ID" value="NZ_JBHVBU010000156.1"/>
</dbReference>
<keyword evidence="3" id="KW-1185">Reference proteome</keyword>